<dbReference type="Proteomes" id="UP000199361">
    <property type="component" value="Unassembled WGS sequence"/>
</dbReference>
<dbReference type="Pfam" id="PF14216">
    <property type="entry name" value="DUF4326"/>
    <property type="match status" value="1"/>
</dbReference>
<evidence type="ECO:0000313" key="2">
    <source>
        <dbReference type="EMBL" id="SEU46857.1"/>
    </source>
</evidence>
<sequence length="99" mass="10839">MGRRVKVSGDLFHGQVPAGAVYIGRPAPSLPGSPFANPYSVKTYGLENALARYRKHLAEHPELVERAIEEIGDRDVACWCKPDARCHGDILLAAMAARR</sequence>
<accession>A0A1I0LU95</accession>
<feature type="domain" description="DUF4326" evidence="1">
    <location>
        <begin position="15"/>
        <end position="92"/>
    </location>
</feature>
<gene>
    <name evidence="2" type="ORF">SAMN05421811_127163</name>
</gene>
<name>A0A1I0LU95_9ACTN</name>
<dbReference type="AlphaFoldDB" id="A0A1I0LU95"/>
<proteinExistence type="predicted"/>
<protein>
    <recommendedName>
        <fullName evidence="1">DUF4326 domain-containing protein</fullName>
    </recommendedName>
</protein>
<evidence type="ECO:0000313" key="3">
    <source>
        <dbReference type="Proteomes" id="UP000199361"/>
    </source>
</evidence>
<dbReference type="InterPro" id="IPR025475">
    <property type="entry name" value="DUF4326"/>
</dbReference>
<dbReference type="EMBL" id="FOHX01000027">
    <property type="protein sequence ID" value="SEU46857.1"/>
    <property type="molecule type" value="Genomic_DNA"/>
</dbReference>
<keyword evidence="3" id="KW-1185">Reference proteome</keyword>
<evidence type="ECO:0000259" key="1">
    <source>
        <dbReference type="Pfam" id="PF14216"/>
    </source>
</evidence>
<organism evidence="2 3">
    <name type="scientific">Nonomuraea wenchangensis</name>
    <dbReference type="NCBI Taxonomy" id="568860"/>
    <lineage>
        <taxon>Bacteria</taxon>
        <taxon>Bacillati</taxon>
        <taxon>Actinomycetota</taxon>
        <taxon>Actinomycetes</taxon>
        <taxon>Streptosporangiales</taxon>
        <taxon>Streptosporangiaceae</taxon>
        <taxon>Nonomuraea</taxon>
    </lineage>
</organism>
<reference evidence="2 3" key="1">
    <citation type="submission" date="2016-10" db="EMBL/GenBank/DDBJ databases">
        <authorList>
            <person name="de Groot N.N."/>
        </authorList>
    </citation>
    <scope>NUCLEOTIDE SEQUENCE [LARGE SCALE GENOMIC DNA]</scope>
    <source>
        <strain evidence="2 3">CGMCC 4.5598</strain>
    </source>
</reference>
<dbReference type="RefSeq" id="WP_218156229.1">
    <property type="nucleotide sequence ID" value="NZ_FOHX01000027.1"/>
</dbReference>
<dbReference type="STRING" id="568860.SAMN05421811_127163"/>